<organism evidence="1 2">
    <name type="scientific">Artomyces pyxidatus</name>
    <dbReference type="NCBI Taxonomy" id="48021"/>
    <lineage>
        <taxon>Eukaryota</taxon>
        <taxon>Fungi</taxon>
        <taxon>Dikarya</taxon>
        <taxon>Basidiomycota</taxon>
        <taxon>Agaricomycotina</taxon>
        <taxon>Agaricomycetes</taxon>
        <taxon>Russulales</taxon>
        <taxon>Auriscalpiaceae</taxon>
        <taxon>Artomyces</taxon>
    </lineage>
</organism>
<keyword evidence="2" id="KW-1185">Reference proteome</keyword>
<sequence>MTISDKPPARKRRVPRLKLDLPHDTYTNPLMHIFGICVSEDWLVQYAKSFVSEEVAASKPELSLMIGAIEVLKLETGIKRLTMYSARFDETVPSDTWAYGGVSIPIIGICTDLRYSYKHRPSQEQVDKLAQIMDKEPRWWTDLFNPEHYI</sequence>
<name>A0ACB8SC84_9AGAM</name>
<dbReference type="EMBL" id="MU277650">
    <property type="protein sequence ID" value="KAI0054204.1"/>
    <property type="molecule type" value="Genomic_DNA"/>
</dbReference>
<dbReference type="Proteomes" id="UP000814140">
    <property type="component" value="Unassembled WGS sequence"/>
</dbReference>
<accession>A0ACB8SC84</accession>
<gene>
    <name evidence="1" type="ORF">BV25DRAFT_1833731</name>
</gene>
<proteinExistence type="predicted"/>
<evidence type="ECO:0000313" key="1">
    <source>
        <dbReference type="EMBL" id="KAI0054204.1"/>
    </source>
</evidence>
<reference evidence="1" key="2">
    <citation type="journal article" date="2022" name="New Phytol.">
        <title>Evolutionary transition to the ectomycorrhizal habit in the genomes of a hyperdiverse lineage of mushroom-forming fungi.</title>
        <authorList>
            <person name="Looney B."/>
            <person name="Miyauchi S."/>
            <person name="Morin E."/>
            <person name="Drula E."/>
            <person name="Courty P.E."/>
            <person name="Kohler A."/>
            <person name="Kuo A."/>
            <person name="LaButti K."/>
            <person name="Pangilinan J."/>
            <person name="Lipzen A."/>
            <person name="Riley R."/>
            <person name="Andreopoulos W."/>
            <person name="He G."/>
            <person name="Johnson J."/>
            <person name="Nolan M."/>
            <person name="Tritt A."/>
            <person name="Barry K.W."/>
            <person name="Grigoriev I.V."/>
            <person name="Nagy L.G."/>
            <person name="Hibbett D."/>
            <person name="Henrissat B."/>
            <person name="Matheny P.B."/>
            <person name="Labbe J."/>
            <person name="Martin F.M."/>
        </authorList>
    </citation>
    <scope>NUCLEOTIDE SEQUENCE</scope>
    <source>
        <strain evidence="1">HHB10654</strain>
    </source>
</reference>
<comment type="caution">
    <text evidence="1">The sequence shown here is derived from an EMBL/GenBank/DDBJ whole genome shotgun (WGS) entry which is preliminary data.</text>
</comment>
<protein>
    <submittedName>
        <fullName evidence="1">Uncharacterized protein</fullName>
    </submittedName>
</protein>
<reference evidence="1" key="1">
    <citation type="submission" date="2021-03" db="EMBL/GenBank/DDBJ databases">
        <authorList>
            <consortium name="DOE Joint Genome Institute"/>
            <person name="Ahrendt S."/>
            <person name="Looney B.P."/>
            <person name="Miyauchi S."/>
            <person name="Morin E."/>
            <person name="Drula E."/>
            <person name="Courty P.E."/>
            <person name="Chicoki N."/>
            <person name="Fauchery L."/>
            <person name="Kohler A."/>
            <person name="Kuo A."/>
            <person name="Labutti K."/>
            <person name="Pangilinan J."/>
            <person name="Lipzen A."/>
            <person name="Riley R."/>
            <person name="Andreopoulos W."/>
            <person name="He G."/>
            <person name="Johnson J."/>
            <person name="Barry K.W."/>
            <person name="Grigoriev I.V."/>
            <person name="Nagy L."/>
            <person name="Hibbett D."/>
            <person name="Henrissat B."/>
            <person name="Matheny P.B."/>
            <person name="Labbe J."/>
            <person name="Martin F."/>
        </authorList>
    </citation>
    <scope>NUCLEOTIDE SEQUENCE</scope>
    <source>
        <strain evidence="1">HHB10654</strain>
    </source>
</reference>
<evidence type="ECO:0000313" key="2">
    <source>
        <dbReference type="Proteomes" id="UP000814140"/>
    </source>
</evidence>